<feature type="domain" description="BZIP" evidence="2">
    <location>
        <begin position="51"/>
        <end position="102"/>
    </location>
</feature>
<evidence type="ECO:0000256" key="1">
    <source>
        <dbReference type="SAM" id="Coils"/>
    </source>
</evidence>
<sequence length="406" mass="45005">MSMPFTFDPSLEVLASMDKAGSPQQPYYTQLSSDLGLGMWGPESYKCKPGDLESDKRKENGRLAAKRYRERIKEDQMLLKEDLQKLKEDNTRLREENAALQKVLTLHTEKILRSIEGISLFVRATITSRNDSYNLNQEAPTNITHTPECSVHPDCNYYGDGYNYSNRFGAPIQLPLNDAVLPPPAADSTYSQTTYNFGASTVTDPYTSPGSSGSFHTTSDSHSTYNVFVFILILLLPAKLFPYIISGYVSAKNASRSAEMLNAVSLQASLRFPTSLGHKQSVPNYSSYSSLANYSVLGTRVDDKPTETHQSALVPMVDAHVQVTPETSGNLFQLWERSSLTSDPQQTSLSLASMNKTDLCQYYNSQGPAARNSMVEVIESELKRTCSVTADNRRLDDFIVEASDGS</sequence>
<name>A0A132NPI0_GIAIN</name>
<dbReference type="AlphaFoldDB" id="A0A132NPI0"/>
<dbReference type="PROSITE" id="PS50217">
    <property type="entry name" value="BZIP"/>
    <property type="match status" value="1"/>
</dbReference>
<feature type="coiled-coil region" evidence="1">
    <location>
        <begin position="69"/>
        <end position="103"/>
    </location>
</feature>
<dbReference type="Gene3D" id="1.20.5.170">
    <property type="match status" value="1"/>
</dbReference>
<dbReference type="CDD" id="cd14686">
    <property type="entry name" value="bZIP"/>
    <property type="match status" value="1"/>
</dbReference>
<evidence type="ECO:0000313" key="3">
    <source>
        <dbReference type="EMBL" id="KWX11964.1"/>
    </source>
</evidence>
<dbReference type="GO" id="GO:0003700">
    <property type="term" value="F:DNA-binding transcription factor activity"/>
    <property type="evidence" value="ECO:0007669"/>
    <property type="project" value="InterPro"/>
</dbReference>
<keyword evidence="1" id="KW-0175">Coiled coil</keyword>
<dbReference type="EMBL" id="JXTI01000144">
    <property type="protein sequence ID" value="KWX11964.1"/>
    <property type="molecule type" value="Genomic_DNA"/>
</dbReference>
<accession>A0A132NPI0</accession>
<evidence type="ECO:0000313" key="4">
    <source>
        <dbReference type="Proteomes" id="UP000070089"/>
    </source>
</evidence>
<dbReference type="Proteomes" id="UP000070089">
    <property type="component" value="Unassembled WGS sequence"/>
</dbReference>
<evidence type="ECO:0000259" key="2">
    <source>
        <dbReference type="PROSITE" id="PS50217"/>
    </source>
</evidence>
<organism evidence="3 4">
    <name type="scientific">Giardia duodenalis assemblage B</name>
    <dbReference type="NCBI Taxonomy" id="1394984"/>
    <lineage>
        <taxon>Eukaryota</taxon>
        <taxon>Metamonada</taxon>
        <taxon>Diplomonadida</taxon>
        <taxon>Hexamitidae</taxon>
        <taxon>Giardiinae</taxon>
        <taxon>Giardia</taxon>
    </lineage>
</organism>
<dbReference type="Pfam" id="PF07716">
    <property type="entry name" value="bZIP_2"/>
    <property type="match status" value="1"/>
</dbReference>
<dbReference type="VEuPathDB" id="GiardiaDB:QR46_4055"/>
<dbReference type="InterPro" id="IPR004827">
    <property type="entry name" value="bZIP"/>
</dbReference>
<gene>
    <name evidence="3" type="ORF">QR46_4055</name>
</gene>
<proteinExistence type="predicted"/>
<comment type="caution">
    <text evidence="3">The sequence shown here is derived from an EMBL/GenBank/DDBJ whole genome shotgun (WGS) entry which is preliminary data.</text>
</comment>
<dbReference type="OrthoDB" id="10257803at2759"/>
<protein>
    <recommendedName>
        <fullName evidence="2">BZIP domain-containing protein</fullName>
    </recommendedName>
</protein>
<reference evidence="3 4" key="1">
    <citation type="journal article" date="2015" name="Mol. Biochem. Parasitol.">
        <title>Identification of polymorphic genes for use in assemblage B genotyping assays through comparative genomics of multiple assemblage B Giardia duodenalis isolates.</title>
        <authorList>
            <person name="Wielinga C."/>
            <person name="Thompson R.C."/>
            <person name="Monis P."/>
            <person name="Ryan U."/>
        </authorList>
    </citation>
    <scope>NUCLEOTIDE SEQUENCE [LARGE SCALE GENOMIC DNA]</scope>
    <source>
        <strain evidence="3 4">BAH15c1</strain>
    </source>
</reference>